<evidence type="ECO:0000256" key="6">
    <source>
        <dbReference type="ARBA" id="ARBA00023210"/>
    </source>
</evidence>
<dbReference type="FunFam" id="3.90.1530.30:FF:000001">
    <property type="entry name" value="Chromosome partitioning protein ParB"/>
    <property type="match status" value="1"/>
</dbReference>
<dbReference type="GO" id="GO:0000917">
    <property type="term" value="P:division septum assembly"/>
    <property type="evidence" value="ECO:0007669"/>
    <property type="project" value="UniProtKB-KW"/>
</dbReference>
<dbReference type="GO" id="GO:0009295">
    <property type="term" value="C:nucleoid"/>
    <property type="evidence" value="ECO:0007669"/>
    <property type="project" value="UniProtKB-SubCell"/>
</dbReference>
<keyword evidence="4" id="KW-0132">Cell division</keyword>
<dbReference type="Pfam" id="PF02195">
    <property type="entry name" value="ParB_N"/>
    <property type="match status" value="1"/>
</dbReference>
<keyword evidence="6" id="KW-0717">Septation</keyword>
<keyword evidence="3" id="KW-0963">Cytoplasm</keyword>
<dbReference type="CDD" id="cd16393">
    <property type="entry name" value="SPO0J_N"/>
    <property type="match status" value="1"/>
</dbReference>
<evidence type="ECO:0000256" key="5">
    <source>
        <dbReference type="ARBA" id="ARBA00023125"/>
    </source>
</evidence>
<keyword evidence="7" id="KW-0131">Cell cycle</keyword>
<protein>
    <submittedName>
        <fullName evidence="9">Nucleoid occlusion protein</fullName>
    </submittedName>
</protein>
<dbReference type="Pfam" id="PF17762">
    <property type="entry name" value="HTH_ParB"/>
    <property type="match status" value="1"/>
</dbReference>
<dbReference type="GO" id="GO:0005694">
    <property type="term" value="C:chromosome"/>
    <property type="evidence" value="ECO:0007669"/>
    <property type="project" value="TreeGrafter"/>
</dbReference>
<dbReference type="RefSeq" id="WP_154547868.1">
    <property type="nucleotide sequence ID" value="NZ_VUMX01000007.1"/>
</dbReference>
<sequence>MAFGFFHRNEIPKNKQIQDLPLARIHPNRFQPRHAFSSESINELAQTLREEGLLQPIIVREDGEEYEIIAGERRFRAAQSLGWEKIPAIVNNLSDQQTASLALIENLQREDLNPIDEATAYENLMELNSLTQAQLAKDIGKSQSYVANKLRLLKLDPQIQEALASGAITARHGRALLALSSDQQKQALEQILSDKLNVKQTEELVAKLLEGPAKPKEKRKVFRMSHDMRVQINTIKEAVKLAKQSGIKVKVAEQKDGDEYSITIVMKDPAKKKAAKSKKPAVKKED</sequence>
<dbReference type="InterPro" id="IPR041468">
    <property type="entry name" value="HTH_ParB/Spo0J"/>
</dbReference>
<evidence type="ECO:0000256" key="4">
    <source>
        <dbReference type="ARBA" id="ARBA00022618"/>
    </source>
</evidence>
<gene>
    <name evidence="9" type="primary">noc</name>
    <name evidence="9" type="ORF">FYJ62_03730</name>
</gene>
<keyword evidence="5" id="KW-0238">DNA-binding</keyword>
<evidence type="ECO:0000256" key="7">
    <source>
        <dbReference type="ARBA" id="ARBA00023306"/>
    </source>
</evidence>
<dbReference type="Gene3D" id="1.10.10.2830">
    <property type="match status" value="1"/>
</dbReference>
<proteinExistence type="inferred from homology"/>
<dbReference type="GO" id="GO:0007059">
    <property type="term" value="P:chromosome segregation"/>
    <property type="evidence" value="ECO:0007669"/>
    <property type="project" value="TreeGrafter"/>
</dbReference>
<organism evidence="9 10">
    <name type="scientific">Lactobacillus porci</name>
    <dbReference type="NCBI Taxonomy" id="2012477"/>
    <lineage>
        <taxon>Bacteria</taxon>
        <taxon>Bacillati</taxon>
        <taxon>Bacillota</taxon>
        <taxon>Bacilli</taxon>
        <taxon>Lactobacillales</taxon>
        <taxon>Lactobacillaceae</taxon>
        <taxon>Lactobacillus</taxon>
    </lineage>
</organism>
<dbReference type="SMART" id="SM00470">
    <property type="entry name" value="ParB"/>
    <property type="match status" value="1"/>
</dbReference>
<evidence type="ECO:0000256" key="3">
    <source>
        <dbReference type="ARBA" id="ARBA00022490"/>
    </source>
</evidence>
<evidence type="ECO:0000256" key="2">
    <source>
        <dbReference type="ARBA" id="ARBA00006295"/>
    </source>
</evidence>
<name>A0A6A8MCM7_9LACO</name>
<evidence type="ECO:0000313" key="10">
    <source>
        <dbReference type="Proteomes" id="UP000438120"/>
    </source>
</evidence>
<dbReference type="GO" id="GO:0045881">
    <property type="term" value="P:positive regulation of sporulation resulting in formation of a cellular spore"/>
    <property type="evidence" value="ECO:0007669"/>
    <property type="project" value="TreeGrafter"/>
</dbReference>
<accession>A0A6A8MCM7</accession>
<feature type="domain" description="ParB-like N-terminal" evidence="8">
    <location>
        <begin position="18"/>
        <end position="107"/>
    </location>
</feature>
<comment type="caution">
    <text evidence="9">The sequence shown here is derived from an EMBL/GenBank/DDBJ whole genome shotgun (WGS) entry which is preliminary data.</text>
</comment>
<dbReference type="PANTHER" id="PTHR33375">
    <property type="entry name" value="CHROMOSOME-PARTITIONING PROTEIN PARB-RELATED"/>
    <property type="match status" value="1"/>
</dbReference>
<dbReference type="InterPro" id="IPR003115">
    <property type="entry name" value="ParB_N"/>
</dbReference>
<dbReference type="GO" id="GO:0003677">
    <property type="term" value="F:DNA binding"/>
    <property type="evidence" value="ECO:0007669"/>
    <property type="project" value="UniProtKB-KW"/>
</dbReference>
<dbReference type="InterPro" id="IPR004437">
    <property type="entry name" value="ParB/RepB/Spo0J"/>
</dbReference>
<reference evidence="9 10" key="1">
    <citation type="submission" date="2019-08" db="EMBL/GenBank/DDBJ databases">
        <title>In-depth cultivation of the pig gut microbiome towards novel bacterial diversity and tailored functional studies.</title>
        <authorList>
            <person name="Wylensek D."/>
            <person name="Hitch T.C.A."/>
            <person name="Clavel T."/>
        </authorList>
    </citation>
    <scope>NUCLEOTIDE SEQUENCE [LARGE SCALE GENOMIC DNA]</scope>
    <source>
        <strain evidence="9 10">Bifido-178-WT-2B</strain>
    </source>
</reference>
<dbReference type="AlphaFoldDB" id="A0A6A8MCM7"/>
<evidence type="ECO:0000259" key="8">
    <source>
        <dbReference type="SMART" id="SM00470"/>
    </source>
</evidence>
<dbReference type="InterPro" id="IPR036086">
    <property type="entry name" value="ParB/Sulfiredoxin_sf"/>
</dbReference>
<evidence type="ECO:0000313" key="9">
    <source>
        <dbReference type="EMBL" id="MST86771.1"/>
    </source>
</evidence>
<keyword evidence="10" id="KW-1185">Reference proteome</keyword>
<dbReference type="Proteomes" id="UP000438120">
    <property type="component" value="Unassembled WGS sequence"/>
</dbReference>
<dbReference type="InterPro" id="IPR050336">
    <property type="entry name" value="Chromosome_partition/occlusion"/>
</dbReference>
<dbReference type="SUPFAM" id="SSF110849">
    <property type="entry name" value="ParB/Sulfiredoxin"/>
    <property type="match status" value="1"/>
</dbReference>
<dbReference type="OrthoDB" id="9802051at2"/>
<dbReference type="Gene3D" id="3.90.1530.30">
    <property type="match status" value="1"/>
</dbReference>
<comment type="subcellular location">
    <subcellularLocation>
        <location evidence="1">Cytoplasm</location>
        <location evidence="1">Nucleoid</location>
    </subcellularLocation>
</comment>
<dbReference type="InterPro" id="IPR023705">
    <property type="entry name" value="Nucleoid_occlusion_protein"/>
</dbReference>
<dbReference type="EMBL" id="VUMX01000007">
    <property type="protein sequence ID" value="MST86771.1"/>
    <property type="molecule type" value="Genomic_DNA"/>
</dbReference>
<dbReference type="NCBIfam" id="TIGR04285">
    <property type="entry name" value="nucleoid_noc"/>
    <property type="match status" value="1"/>
</dbReference>
<dbReference type="NCBIfam" id="TIGR00180">
    <property type="entry name" value="parB_part"/>
    <property type="match status" value="1"/>
</dbReference>
<evidence type="ECO:0000256" key="1">
    <source>
        <dbReference type="ARBA" id="ARBA00004453"/>
    </source>
</evidence>
<dbReference type="SUPFAM" id="SSF109709">
    <property type="entry name" value="KorB DNA-binding domain-like"/>
    <property type="match status" value="1"/>
</dbReference>
<dbReference type="PANTHER" id="PTHR33375:SF8">
    <property type="entry name" value="NUCLEOID OCCLUSION PROTEIN"/>
    <property type="match status" value="1"/>
</dbReference>
<comment type="similarity">
    <text evidence="2">Belongs to the ParB family.</text>
</comment>
<dbReference type="FunFam" id="1.10.10.2830:FF:000001">
    <property type="entry name" value="Chromosome partitioning protein ParB"/>
    <property type="match status" value="1"/>
</dbReference>